<dbReference type="AlphaFoldDB" id="A0A0M2K2Y0"/>
<comment type="subcellular location">
    <subcellularLocation>
        <location evidence="1 9">Cell membrane</location>
        <topology evidence="1 9">Multi-pass membrane protein</topology>
    </subcellularLocation>
</comment>
<gene>
    <name evidence="11" type="ORF">WN67_04025</name>
</gene>
<dbReference type="Gene3D" id="1.10.3730.20">
    <property type="match status" value="1"/>
</dbReference>
<organism evidence="11 12">
    <name type="scientific">Mycolicibacterium obuense</name>
    <dbReference type="NCBI Taxonomy" id="1807"/>
    <lineage>
        <taxon>Bacteria</taxon>
        <taxon>Bacillati</taxon>
        <taxon>Actinomycetota</taxon>
        <taxon>Actinomycetes</taxon>
        <taxon>Mycobacteriales</taxon>
        <taxon>Mycobacteriaceae</taxon>
        <taxon>Mycolicibacterium</taxon>
    </lineage>
</organism>
<sequence length="95" mass="9786">MQAAVEHPWWYLVVVLGYGVGFALLVRILKSGTAVGVAYGIWAASGVALTALCAALLFGHTLSGTSVGGIALIVVGVVLVEWGAQAGHRRIGQEL</sequence>
<evidence type="ECO:0000256" key="8">
    <source>
        <dbReference type="ARBA" id="ARBA00023251"/>
    </source>
</evidence>
<dbReference type="GO" id="GO:0005886">
    <property type="term" value="C:plasma membrane"/>
    <property type="evidence" value="ECO:0007669"/>
    <property type="project" value="UniProtKB-SubCell"/>
</dbReference>
<dbReference type="PATRIC" id="fig|1807.13.peg.1819"/>
<evidence type="ECO:0000256" key="5">
    <source>
        <dbReference type="ARBA" id="ARBA00022692"/>
    </source>
</evidence>
<evidence type="ECO:0000256" key="6">
    <source>
        <dbReference type="ARBA" id="ARBA00022989"/>
    </source>
</evidence>
<dbReference type="PANTHER" id="PTHR30561">
    <property type="entry name" value="SMR FAMILY PROTON-DEPENDENT DRUG EFFLUX TRANSPORTER SUGE"/>
    <property type="match status" value="1"/>
</dbReference>
<feature type="transmembrane region" description="Helical" evidence="10">
    <location>
        <begin position="64"/>
        <end position="84"/>
    </location>
</feature>
<dbReference type="SUPFAM" id="SSF103481">
    <property type="entry name" value="Multidrug resistance efflux transporter EmrE"/>
    <property type="match status" value="1"/>
</dbReference>
<feature type="transmembrane region" description="Helical" evidence="10">
    <location>
        <begin position="36"/>
        <end position="58"/>
    </location>
</feature>
<protein>
    <recommendedName>
        <fullName evidence="13">QacE family quaternary ammonium compound efflux SMR transporter</fullName>
    </recommendedName>
</protein>
<evidence type="ECO:0000256" key="10">
    <source>
        <dbReference type="SAM" id="Phobius"/>
    </source>
</evidence>
<feature type="transmembrane region" description="Helical" evidence="10">
    <location>
        <begin position="12"/>
        <end position="29"/>
    </location>
</feature>
<evidence type="ECO:0000256" key="7">
    <source>
        <dbReference type="ARBA" id="ARBA00023136"/>
    </source>
</evidence>
<dbReference type="Proteomes" id="UP000034150">
    <property type="component" value="Unassembled WGS sequence"/>
</dbReference>
<name>A0A0M2K2Y0_9MYCO</name>
<evidence type="ECO:0000256" key="3">
    <source>
        <dbReference type="ARBA" id="ARBA00022448"/>
    </source>
</evidence>
<dbReference type="GO" id="GO:0046677">
    <property type="term" value="P:response to antibiotic"/>
    <property type="evidence" value="ECO:0007669"/>
    <property type="project" value="UniProtKB-KW"/>
</dbReference>
<dbReference type="PANTHER" id="PTHR30561:SF1">
    <property type="entry name" value="MULTIDRUG TRANSPORTER EMRE"/>
    <property type="match status" value="1"/>
</dbReference>
<accession>A0A0M2K2Y0</accession>
<evidence type="ECO:0000256" key="4">
    <source>
        <dbReference type="ARBA" id="ARBA00022475"/>
    </source>
</evidence>
<keyword evidence="3" id="KW-0813">Transport</keyword>
<evidence type="ECO:0000256" key="1">
    <source>
        <dbReference type="ARBA" id="ARBA00004651"/>
    </source>
</evidence>
<keyword evidence="5 9" id="KW-0812">Transmembrane</keyword>
<keyword evidence="12" id="KW-1185">Reference proteome</keyword>
<evidence type="ECO:0000256" key="2">
    <source>
        <dbReference type="ARBA" id="ARBA00007822"/>
    </source>
</evidence>
<dbReference type="InterPro" id="IPR037185">
    <property type="entry name" value="EmrE-like"/>
</dbReference>
<evidence type="ECO:0000313" key="11">
    <source>
        <dbReference type="EMBL" id="KKF03266.1"/>
    </source>
</evidence>
<dbReference type="InterPro" id="IPR045324">
    <property type="entry name" value="Small_multidrug_res"/>
</dbReference>
<dbReference type="InterPro" id="IPR000390">
    <property type="entry name" value="Small_drug/metabolite_transptr"/>
</dbReference>
<keyword evidence="8" id="KW-0046">Antibiotic resistance</keyword>
<dbReference type="GO" id="GO:0022857">
    <property type="term" value="F:transmembrane transporter activity"/>
    <property type="evidence" value="ECO:0007669"/>
    <property type="project" value="InterPro"/>
</dbReference>
<reference evidence="11 12" key="1">
    <citation type="journal article" date="2015" name="Genome Announc.">
        <title>Draft Genome Sequence of Mycobacterium obuense Strain UC1, Isolated from Patient Sputum.</title>
        <authorList>
            <person name="Greninger A.L."/>
            <person name="Cunningham G."/>
            <person name="Hsu E.D."/>
            <person name="Yu J.M."/>
            <person name="Chiu C.Y."/>
            <person name="Miller S."/>
        </authorList>
    </citation>
    <scope>NUCLEOTIDE SEQUENCE [LARGE SCALE GENOMIC DNA]</scope>
    <source>
        <strain evidence="11 12">UC1</strain>
    </source>
</reference>
<comment type="similarity">
    <text evidence="2">Belongs to the drug/metabolite transporter (DMT) superfamily. Small multidrug resistance (SMR) (TC 2.A.7.1) family. Mmr subfamily.</text>
</comment>
<keyword evidence="6 10" id="KW-1133">Transmembrane helix</keyword>
<keyword evidence="4" id="KW-1003">Cell membrane</keyword>
<keyword evidence="7 10" id="KW-0472">Membrane</keyword>
<evidence type="ECO:0000313" key="12">
    <source>
        <dbReference type="Proteomes" id="UP000034150"/>
    </source>
</evidence>
<comment type="caution">
    <text evidence="11">The sequence shown here is derived from an EMBL/GenBank/DDBJ whole genome shotgun (WGS) entry which is preliminary data.</text>
</comment>
<evidence type="ECO:0008006" key="13">
    <source>
        <dbReference type="Google" id="ProtNLM"/>
    </source>
</evidence>
<dbReference type="EMBL" id="LAUZ02000015">
    <property type="protein sequence ID" value="KKF03266.1"/>
    <property type="molecule type" value="Genomic_DNA"/>
</dbReference>
<proteinExistence type="inferred from homology"/>
<dbReference type="Pfam" id="PF00893">
    <property type="entry name" value="Multi_Drug_Res"/>
    <property type="match status" value="1"/>
</dbReference>
<evidence type="ECO:0000256" key="9">
    <source>
        <dbReference type="RuleBase" id="RU003942"/>
    </source>
</evidence>